<feature type="region of interest" description="Disordered" evidence="1">
    <location>
        <begin position="418"/>
        <end position="439"/>
    </location>
</feature>
<dbReference type="GeneID" id="5891865"/>
<evidence type="ECO:0000313" key="3">
    <source>
        <dbReference type="Proteomes" id="UP000001357"/>
    </source>
</evidence>
<dbReference type="STRING" id="81824.A9V201"/>
<dbReference type="Proteomes" id="UP000001357">
    <property type="component" value="Unassembled WGS sequence"/>
</dbReference>
<feature type="compositionally biased region" description="Polar residues" evidence="1">
    <location>
        <begin position="292"/>
        <end position="306"/>
    </location>
</feature>
<dbReference type="Gene3D" id="3.80.10.10">
    <property type="entry name" value="Ribonuclease Inhibitor"/>
    <property type="match status" value="1"/>
</dbReference>
<proteinExistence type="predicted"/>
<dbReference type="PANTHER" id="PTHR46984">
    <property type="entry name" value="LEUCINE-RICH REPEAT-CONTAINING PROTEIN 71"/>
    <property type="match status" value="1"/>
</dbReference>
<dbReference type="KEGG" id="mbr:MONBRDRAFT_32836"/>
<accession>A9V201</accession>
<dbReference type="InterPro" id="IPR032675">
    <property type="entry name" value="LRR_dom_sf"/>
</dbReference>
<dbReference type="InParanoid" id="A9V201"/>
<dbReference type="EMBL" id="CH991554">
    <property type="protein sequence ID" value="EDQ88530.1"/>
    <property type="molecule type" value="Genomic_DNA"/>
</dbReference>
<gene>
    <name evidence="2" type="ORF">MONBRDRAFT_32836</name>
</gene>
<dbReference type="SUPFAM" id="SSF52047">
    <property type="entry name" value="RNI-like"/>
    <property type="match status" value="1"/>
</dbReference>
<dbReference type="AlphaFoldDB" id="A9V201"/>
<organism evidence="2 3">
    <name type="scientific">Monosiga brevicollis</name>
    <name type="common">Choanoflagellate</name>
    <dbReference type="NCBI Taxonomy" id="81824"/>
    <lineage>
        <taxon>Eukaryota</taxon>
        <taxon>Choanoflagellata</taxon>
        <taxon>Craspedida</taxon>
        <taxon>Salpingoecidae</taxon>
        <taxon>Monosiga</taxon>
    </lineage>
</organism>
<feature type="compositionally biased region" description="Low complexity" evidence="1">
    <location>
        <begin position="428"/>
        <end position="439"/>
    </location>
</feature>
<dbReference type="Pfam" id="PF13516">
    <property type="entry name" value="LRR_6"/>
    <property type="match status" value="3"/>
</dbReference>
<sequence length="439" mass="47291">MANTTKRFGHDYALLCEQYGARPLPVRQVAPLEARLQTSLVIADASGNKGDQRTHLMPEIWLDTAVEGNPNCIEIRNLTATAADLGALAATIEAGANCHELRFYNLKFVDEEAFQHIPSLLLAAPIQVLCFTGVMGVTPAQWGALLSVKPLISDDADSPVEESETQLQQLSIRTCGLGDADAESLAEGLAEHLHLKTLNLYCNRITTQGASALLRSLRGNNTLVSLDLSANHVDDRALPVVAELLQRLTLTHEEVVRRRHALLQPVPGDGPVASRPTSSSKRGGRDNKKKVNSASLKSAKKGNSASKRVKSPSAKSQLAVSEPMPETTKHPFLIDARRDEARVCPVFNFVWTCAGNQTLIHLNVTNNKVTANGVRTLIPVLEQLAENNGYTPFPFQILCTGPNLPHDSPALQELLDAGKPKNTDAEGANATQAANDVAA</sequence>
<dbReference type="SMART" id="SM00368">
    <property type="entry name" value="LRR_RI"/>
    <property type="match status" value="4"/>
</dbReference>
<dbReference type="InterPro" id="IPR001611">
    <property type="entry name" value="Leu-rich_rpt"/>
</dbReference>
<dbReference type="InterPro" id="IPR053040">
    <property type="entry name" value="LRR-containing_protein_71"/>
</dbReference>
<evidence type="ECO:0000256" key="1">
    <source>
        <dbReference type="SAM" id="MobiDB-lite"/>
    </source>
</evidence>
<protein>
    <submittedName>
        <fullName evidence="2">Uncharacterized protein</fullName>
    </submittedName>
</protein>
<reference evidence="2 3" key="1">
    <citation type="journal article" date="2008" name="Nature">
        <title>The genome of the choanoflagellate Monosiga brevicollis and the origin of metazoans.</title>
        <authorList>
            <consortium name="JGI Sequencing"/>
            <person name="King N."/>
            <person name="Westbrook M.J."/>
            <person name="Young S.L."/>
            <person name="Kuo A."/>
            <person name="Abedin M."/>
            <person name="Chapman J."/>
            <person name="Fairclough S."/>
            <person name="Hellsten U."/>
            <person name="Isogai Y."/>
            <person name="Letunic I."/>
            <person name="Marr M."/>
            <person name="Pincus D."/>
            <person name="Putnam N."/>
            <person name="Rokas A."/>
            <person name="Wright K.J."/>
            <person name="Zuzow R."/>
            <person name="Dirks W."/>
            <person name="Good M."/>
            <person name="Goodstein D."/>
            <person name="Lemons D."/>
            <person name="Li W."/>
            <person name="Lyons J.B."/>
            <person name="Morris A."/>
            <person name="Nichols S."/>
            <person name="Richter D.J."/>
            <person name="Salamov A."/>
            <person name="Bork P."/>
            <person name="Lim W.A."/>
            <person name="Manning G."/>
            <person name="Miller W.T."/>
            <person name="McGinnis W."/>
            <person name="Shapiro H."/>
            <person name="Tjian R."/>
            <person name="Grigoriev I.V."/>
            <person name="Rokhsar D."/>
        </authorList>
    </citation>
    <scope>NUCLEOTIDE SEQUENCE [LARGE SCALE GENOMIC DNA]</scope>
    <source>
        <strain evidence="3">MX1 / ATCC 50154</strain>
    </source>
</reference>
<name>A9V201_MONBE</name>
<evidence type="ECO:0000313" key="2">
    <source>
        <dbReference type="EMBL" id="EDQ88530.1"/>
    </source>
</evidence>
<feature type="region of interest" description="Disordered" evidence="1">
    <location>
        <begin position="262"/>
        <end position="326"/>
    </location>
</feature>
<dbReference type="RefSeq" id="XP_001746634.1">
    <property type="nucleotide sequence ID" value="XM_001746582.1"/>
</dbReference>
<keyword evidence="3" id="KW-1185">Reference proteome</keyword>
<dbReference type="PANTHER" id="PTHR46984:SF1">
    <property type="entry name" value="LEUCINE-RICH REPEAT-CONTAINING PROTEIN 71"/>
    <property type="match status" value="1"/>
</dbReference>